<evidence type="ECO:0000256" key="1">
    <source>
        <dbReference type="SAM" id="Coils"/>
    </source>
</evidence>
<accession>A0A1R3L2I4</accession>
<evidence type="ECO:0000313" key="3">
    <source>
        <dbReference type="Proteomes" id="UP000187203"/>
    </source>
</evidence>
<gene>
    <name evidence="2" type="ORF">COLO4_01571</name>
</gene>
<keyword evidence="3" id="KW-1185">Reference proteome</keyword>
<proteinExistence type="predicted"/>
<feature type="coiled-coil region" evidence="1">
    <location>
        <begin position="59"/>
        <end position="100"/>
    </location>
</feature>
<dbReference type="AlphaFoldDB" id="A0A1R3L2I4"/>
<dbReference type="Proteomes" id="UP000187203">
    <property type="component" value="Unassembled WGS sequence"/>
</dbReference>
<sequence>MDENAESAAMRKRIESYQSMVMKARAEAKESDGIMAGLKEEIARLSSVATQTSPSSSADIALQDEVQVLTQEKQALEAKLAALEDEMRRHTIEKEFIEERFIGLS</sequence>
<protein>
    <submittedName>
        <fullName evidence="2">Uncharacterized protein</fullName>
    </submittedName>
</protein>
<name>A0A1R3L2I4_9ROSI</name>
<organism evidence="2 3">
    <name type="scientific">Corchorus olitorius</name>
    <dbReference type="NCBI Taxonomy" id="93759"/>
    <lineage>
        <taxon>Eukaryota</taxon>
        <taxon>Viridiplantae</taxon>
        <taxon>Streptophyta</taxon>
        <taxon>Embryophyta</taxon>
        <taxon>Tracheophyta</taxon>
        <taxon>Spermatophyta</taxon>
        <taxon>Magnoliopsida</taxon>
        <taxon>eudicotyledons</taxon>
        <taxon>Gunneridae</taxon>
        <taxon>Pentapetalae</taxon>
        <taxon>rosids</taxon>
        <taxon>malvids</taxon>
        <taxon>Malvales</taxon>
        <taxon>Malvaceae</taxon>
        <taxon>Grewioideae</taxon>
        <taxon>Apeibeae</taxon>
        <taxon>Corchorus</taxon>
    </lineage>
</organism>
<evidence type="ECO:0000313" key="2">
    <source>
        <dbReference type="EMBL" id="OMP13490.1"/>
    </source>
</evidence>
<reference evidence="3" key="1">
    <citation type="submission" date="2013-09" db="EMBL/GenBank/DDBJ databases">
        <title>Corchorus olitorius genome sequencing.</title>
        <authorList>
            <person name="Alam M."/>
            <person name="Haque M.S."/>
            <person name="Islam M.S."/>
            <person name="Emdad E.M."/>
            <person name="Islam M.M."/>
            <person name="Ahmed B."/>
            <person name="Halim A."/>
            <person name="Hossen Q.M.M."/>
            <person name="Hossain M.Z."/>
            <person name="Ahmed R."/>
            <person name="Khan M.M."/>
            <person name="Islam R."/>
            <person name="Rashid M.M."/>
            <person name="Khan S.A."/>
            <person name="Rahman M.S."/>
            <person name="Alam M."/>
            <person name="Yahiya A.S."/>
            <person name="Khan M.S."/>
            <person name="Azam M.S."/>
            <person name="Haque T."/>
            <person name="Lashkar M.Z.H."/>
            <person name="Akhand A.I."/>
            <person name="Morshed G."/>
            <person name="Roy S."/>
            <person name="Uddin K.S."/>
            <person name="Rabeya T."/>
            <person name="Hossain A.S."/>
            <person name="Chowdhury A."/>
            <person name="Snigdha A.R."/>
            <person name="Mortoza M.S."/>
            <person name="Matin S.A."/>
            <person name="Hoque S.M.E."/>
            <person name="Islam M.K."/>
            <person name="Roy D.K."/>
            <person name="Haider R."/>
            <person name="Moosa M.M."/>
            <person name="Elias S.M."/>
            <person name="Hasan A.M."/>
            <person name="Jahan S."/>
            <person name="Shafiuddin M."/>
            <person name="Mahmood N."/>
            <person name="Shommy N.S."/>
        </authorList>
    </citation>
    <scope>NUCLEOTIDE SEQUENCE [LARGE SCALE GENOMIC DNA]</scope>
    <source>
        <strain evidence="3">cv. O-4</strain>
    </source>
</reference>
<dbReference type="EMBL" id="AWUE01004118">
    <property type="protein sequence ID" value="OMP13490.1"/>
    <property type="molecule type" value="Genomic_DNA"/>
</dbReference>
<comment type="caution">
    <text evidence="2">The sequence shown here is derived from an EMBL/GenBank/DDBJ whole genome shotgun (WGS) entry which is preliminary data.</text>
</comment>
<keyword evidence="1" id="KW-0175">Coiled coil</keyword>